<evidence type="ECO:0000256" key="7">
    <source>
        <dbReference type="ARBA" id="ARBA00022553"/>
    </source>
</evidence>
<feature type="region of interest" description="Disordered" evidence="11">
    <location>
        <begin position="100"/>
        <end position="139"/>
    </location>
</feature>
<dbReference type="PROSITE" id="PS50052">
    <property type="entry name" value="GUANYLATE_KINASE_2"/>
    <property type="match status" value="1"/>
</dbReference>
<dbReference type="FunFam" id="2.30.42.10:FF:000013">
    <property type="entry name" value="Putative tight junction protein ZO-1"/>
    <property type="match status" value="1"/>
</dbReference>
<reference evidence="14" key="2">
    <citation type="submission" date="2025-09" db="UniProtKB">
        <authorList>
            <consortium name="Ensembl"/>
        </authorList>
    </citation>
    <scope>IDENTIFICATION</scope>
</reference>
<feature type="compositionally biased region" description="Acidic residues" evidence="11">
    <location>
        <begin position="1012"/>
        <end position="1024"/>
    </location>
</feature>
<dbReference type="GO" id="GO:0150105">
    <property type="term" value="P:protein localization to cell-cell junction"/>
    <property type="evidence" value="ECO:0007669"/>
    <property type="project" value="TreeGrafter"/>
</dbReference>
<evidence type="ECO:0000313" key="15">
    <source>
        <dbReference type="Proteomes" id="UP000261640"/>
    </source>
</evidence>
<dbReference type="GO" id="GO:0050839">
    <property type="term" value="F:cell adhesion molecule binding"/>
    <property type="evidence" value="ECO:0007669"/>
    <property type="project" value="TreeGrafter"/>
</dbReference>
<dbReference type="GO" id="GO:0005886">
    <property type="term" value="C:plasma membrane"/>
    <property type="evidence" value="ECO:0007669"/>
    <property type="project" value="UniProtKB-SubCell"/>
</dbReference>
<evidence type="ECO:0000256" key="1">
    <source>
        <dbReference type="ARBA" id="ARBA00004413"/>
    </source>
</evidence>
<evidence type="ECO:0000313" key="14">
    <source>
        <dbReference type="Ensembl" id="ENSMAMP00000049967.1"/>
    </source>
</evidence>
<feature type="compositionally biased region" description="Basic and acidic residues" evidence="11">
    <location>
        <begin position="121"/>
        <end position="139"/>
    </location>
</feature>
<keyword evidence="7" id="KW-0597">Phosphoprotein</keyword>
<evidence type="ECO:0000256" key="11">
    <source>
        <dbReference type="SAM" id="MobiDB-lite"/>
    </source>
</evidence>
<dbReference type="AlphaFoldDB" id="A0A7N8XET7"/>
<feature type="compositionally biased region" description="Polar residues" evidence="11">
    <location>
        <begin position="103"/>
        <end position="118"/>
    </location>
</feature>
<keyword evidence="9" id="KW-0965">Cell junction</keyword>
<protein>
    <submittedName>
        <fullName evidence="14">Tight junction protein 3</fullName>
    </submittedName>
</protein>
<feature type="region of interest" description="Disordered" evidence="11">
    <location>
        <begin position="829"/>
        <end position="914"/>
    </location>
</feature>
<keyword evidence="8" id="KW-0677">Repeat</keyword>
<evidence type="ECO:0000256" key="9">
    <source>
        <dbReference type="ARBA" id="ARBA00022949"/>
    </source>
</evidence>
<evidence type="ECO:0000259" key="13">
    <source>
        <dbReference type="PROSITE" id="PS50106"/>
    </source>
</evidence>
<dbReference type="CDD" id="cd12028">
    <property type="entry name" value="SH3_ZO-3"/>
    <property type="match status" value="1"/>
</dbReference>
<dbReference type="SMART" id="SM00228">
    <property type="entry name" value="PDZ"/>
    <property type="match status" value="3"/>
</dbReference>
<dbReference type="InterPro" id="IPR036028">
    <property type="entry name" value="SH3-like_dom_sf"/>
</dbReference>
<dbReference type="Proteomes" id="UP000261640">
    <property type="component" value="Unplaced"/>
</dbReference>
<evidence type="ECO:0000256" key="3">
    <source>
        <dbReference type="ARBA" id="ARBA00007014"/>
    </source>
</evidence>
<feature type="compositionally biased region" description="Acidic residues" evidence="11">
    <location>
        <begin position="830"/>
        <end position="853"/>
    </location>
</feature>
<evidence type="ECO:0000256" key="10">
    <source>
        <dbReference type="ARBA" id="ARBA00023136"/>
    </source>
</evidence>
<dbReference type="GO" id="GO:0045216">
    <property type="term" value="P:cell-cell junction organization"/>
    <property type="evidence" value="ECO:0007669"/>
    <property type="project" value="TreeGrafter"/>
</dbReference>
<comment type="similarity">
    <text evidence="3">Belongs to the MAGUK family.</text>
</comment>
<dbReference type="Gene3D" id="3.40.50.300">
    <property type="entry name" value="P-loop containing nucleotide triphosphate hydrolases"/>
    <property type="match status" value="1"/>
</dbReference>
<feature type="domain" description="PDZ" evidence="13">
    <location>
        <begin position="198"/>
        <end position="265"/>
    </location>
</feature>
<evidence type="ECO:0000256" key="8">
    <source>
        <dbReference type="ARBA" id="ARBA00022737"/>
    </source>
</evidence>
<dbReference type="PANTHER" id="PTHR13865:SF11">
    <property type="entry name" value="TIGHT JUNCTION PROTEIN ZO-3"/>
    <property type="match status" value="1"/>
</dbReference>
<dbReference type="SUPFAM" id="SSF52540">
    <property type="entry name" value="P-loop containing nucleoside triphosphate hydrolases"/>
    <property type="match status" value="1"/>
</dbReference>
<feature type="region of interest" description="Disordered" evidence="11">
    <location>
        <begin position="345"/>
        <end position="387"/>
    </location>
</feature>
<dbReference type="PROSITE" id="PS50106">
    <property type="entry name" value="PDZ"/>
    <property type="match status" value="3"/>
</dbReference>
<organism evidence="14 15">
    <name type="scientific">Mastacembelus armatus</name>
    <name type="common">zig-zag eel</name>
    <dbReference type="NCBI Taxonomy" id="205130"/>
    <lineage>
        <taxon>Eukaryota</taxon>
        <taxon>Metazoa</taxon>
        <taxon>Chordata</taxon>
        <taxon>Craniata</taxon>
        <taxon>Vertebrata</taxon>
        <taxon>Euteleostomi</taxon>
        <taxon>Actinopterygii</taxon>
        <taxon>Neopterygii</taxon>
        <taxon>Teleostei</taxon>
        <taxon>Neoteleostei</taxon>
        <taxon>Acanthomorphata</taxon>
        <taxon>Anabantaria</taxon>
        <taxon>Synbranchiformes</taxon>
        <taxon>Mastacembelidae</taxon>
        <taxon>Mastacembelus</taxon>
    </lineage>
</organism>
<dbReference type="Ensembl" id="ENSMAMT00000046088.1">
    <property type="protein sequence ID" value="ENSMAMP00000049967.1"/>
    <property type="gene ID" value="ENSMAMG00000018725.2"/>
</dbReference>
<keyword evidence="10" id="KW-0472">Membrane</keyword>
<reference evidence="14" key="1">
    <citation type="submission" date="2025-08" db="UniProtKB">
        <authorList>
            <consortium name="Ensembl"/>
        </authorList>
    </citation>
    <scope>IDENTIFICATION</scope>
</reference>
<proteinExistence type="inferred from homology"/>
<dbReference type="InterPro" id="IPR036034">
    <property type="entry name" value="PDZ_sf"/>
</dbReference>
<dbReference type="Gene3D" id="2.30.30.40">
    <property type="entry name" value="SH3 Domains"/>
    <property type="match status" value="1"/>
</dbReference>
<dbReference type="GO" id="GO:0098609">
    <property type="term" value="P:cell-cell adhesion"/>
    <property type="evidence" value="ECO:0007669"/>
    <property type="project" value="TreeGrafter"/>
</dbReference>
<dbReference type="InterPro" id="IPR008144">
    <property type="entry name" value="Guanylate_kin-like_dom"/>
</dbReference>
<evidence type="ECO:0000256" key="5">
    <source>
        <dbReference type="ARBA" id="ARBA00022443"/>
    </source>
</evidence>
<dbReference type="CDD" id="cd06729">
    <property type="entry name" value="PDZ3_ZO1-like_domain"/>
    <property type="match status" value="1"/>
</dbReference>
<feature type="region of interest" description="Disordered" evidence="11">
    <location>
        <begin position="272"/>
        <end position="298"/>
    </location>
</feature>
<evidence type="ECO:0000259" key="12">
    <source>
        <dbReference type="PROSITE" id="PS50052"/>
    </source>
</evidence>
<name>A0A7N8XET7_9TELE</name>
<comment type="subcellular location">
    <subcellularLocation>
        <location evidence="2">Cell junction</location>
        <location evidence="2">Tight junction</location>
    </subcellularLocation>
    <subcellularLocation>
        <location evidence="1">Cell membrane</location>
        <topology evidence="1">Peripheral membrane protein</topology>
        <orientation evidence="1">Cytoplasmic side</orientation>
    </subcellularLocation>
</comment>
<dbReference type="Pfam" id="PF00595">
    <property type="entry name" value="PDZ"/>
    <property type="match status" value="3"/>
</dbReference>
<keyword evidence="6" id="KW-1003">Cell membrane</keyword>
<evidence type="ECO:0000256" key="6">
    <source>
        <dbReference type="ARBA" id="ARBA00022475"/>
    </source>
</evidence>
<dbReference type="SMART" id="SM00072">
    <property type="entry name" value="GuKc"/>
    <property type="match status" value="1"/>
</dbReference>
<dbReference type="SUPFAM" id="SSF50044">
    <property type="entry name" value="SH3-domain"/>
    <property type="match status" value="1"/>
</dbReference>
<dbReference type="CDD" id="cd06727">
    <property type="entry name" value="PDZ1_ZO1-like"/>
    <property type="match status" value="1"/>
</dbReference>
<dbReference type="GO" id="GO:0090557">
    <property type="term" value="P:establishment of endothelial intestinal barrier"/>
    <property type="evidence" value="ECO:0007669"/>
    <property type="project" value="TreeGrafter"/>
</dbReference>
<feature type="domain" description="PDZ" evidence="13">
    <location>
        <begin position="11"/>
        <end position="98"/>
    </location>
</feature>
<dbReference type="PANTHER" id="PTHR13865">
    <property type="entry name" value="TIGHT JUNCTION PROTEIN"/>
    <property type="match status" value="1"/>
</dbReference>
<keyword evidence="15" id="KW-1185">Reference proteome</keyword>
<evidence type="ECO:0000256" key="2">
    <source>
        <dbReference type="ARBA" id="ARBA00004435"/>
    </source>
</evidence>
<dbReference type="InterPro" id="IPR001478">
    <property type="entry name" value="PDZ"/>
</dbReference>
<dbReference type="GO" id="GO:0005923">
    <property type="term" value="C:bicellular tight junction"/>
    <property type="evidence" value="ECO:0007669"/>
    <property type="project" value="UniProtKB-SubCell"/>
</dbReference>
<dbReference type="InterPro" id="IPR001452">
    <property type="entry name" value="SH3_domain"/>
</dbReference>
<keyword evidence="5" id="KW-0728">SH3 domain</keyword>
<dbReference type="Pfam" id="PF07653">
    <property type="entry name" value="SH3_2"/>
    <property type="match status" value="1"/>
</dbReference>
<dbReference type="FunFam" id="2.30.42.10:FF:000009">
    <property type="entry name" value="Putative tight junction protein ZO-1"/>
    <property type="match status" value="1"/>
</dbReference>
<sequence length="1031" mass="115398">MEELTIWEQHTITLNKDPKVGFGFALSGGKDKPHPDTRDTAVVVSDVLPNGPAMGRLFNKDQIVMVNGVSMENVHSNYTIQILKSCGKVANVTIKRPRKIQIPATSRPSRAASQSNLLDQDPPRRTRHYSDSSDNRDTNRYLARSATPDYNGHGNTLPLMSSGYKRLPQQDVPSKPIKTTLSKPLIFSDFCLDSCSAEYGLKLGSQIFIKHMTETGLAAKEGTLQEGDLILKINGMTTENLSLLETKHLVEKSRGKLTMTVLRDDRKFLVSIPEVEDSTPNSEDDGRQDTSSELEGEEGQRERWGCYMCALRADKALVFSEFSQCSFCRTLSGVSAVPDPRLSSAVHNWTSSRPTSSASRPRRPVSESDSDRSTSPPPPRPDARYNDNEIRNLAISISLPAKTAEEPIYSLPPDSYPSSNPGYSSDIQTVSFVKEGSVGLRLVGGNDVGIFVGGVQPNSPAYAQGMKEGDQILLVNKADFRHFTREEAANFLLNVKNGEKIEICTQTKIDIYKKIIKSNLGDNFYVRTHFDHEAEGPIGMSFTRGEVFRVVDTMHRGKLGNWLAIRMGNDLHELDKGTIPNQARAETLASIEQAQRATGEKPTSGQRAEFWKLRGLRGNKKNEKSARRTRDDLLQLTIQGKFPAYERVLLREANFKRPIVILGPLNDIAMEKLVREMPDEYEVAEMVSRSNGTESGSTVIKLDTVRRIAEKVWLERLNYIQYHPMVLFLDPHSRKDVKTMRHKYSPNSNKSSRRLYTQALKLRKQYSHLFSARIDLQPSSHVWYEILKDKIRHQQSKPVWVSEITLESGGEQDLDALDQTQSDYLSAASDLEDTDGEPYTDGEAYTDNDELEEGYPGQEATRPSGGSRVAGAALARSSEPASEHYSPTMDPEPETDTGSLREIPPLMHVPDPRSLQRVHYSLPHSTEEEDPSQRSFTDSDFDVVAESAPSEGPPDFVAPNPSTRYSHPSLSIIEEKLQKVKKMLLSYKGPFLLAHHHQAVQFRRTQIQGSDSSEEEEDETDDFEWGPATEL</sequence>
<dbReference type="InterPro" id="IPR005417">
    <property type="entry name" value="ZO"/>
</dbReference>
<evidence type="ECO:0000256" key="4">
    <source>
        <dbReference type="ARBA" id="ARBA00022427"/>
    </source>
</evidence>
<dbReference type="SUPFAM" id="SSF50156">
    <property type="entry name" value="PDZ domain-like"/>
    <property type="match status" value="3"/>
</dbReference>
<dbReference type="CDD" id="cd06728">
    <property type="entry name" value="PDZ2_ZO1-like_ds"/>
    <property type="match status" value="1"/>
</dbReference>
<accession>A0A7N8XET7</accession>
<keyword evidence="4" id="KW-0796">Tight junction</keyword>
<feature type="domain" description="PDZ" evidence="13">
    <location>
        <begin position="434"/>
        <end position="507"/>
    </location>
</feature>
<dbReference type="InterPro" id="IPR008145">
    <property type="entry name" value="GK/Ca_channel_bsu"/>
</dbReference>
<dbReference type="GO" id="GO:1905605">
    <property type="term" value="P:positive regulation of blood-brain barrier permeability"/>
    <property type="evidence" value="ECO:0007669"/>
    <property type="project" value="TreeGrafter"/>
</dbReference>
<feature type="domain" description="Guanylate kinase-like" evidence="12">
    <location>
        <begin position="714"/>
        <end position="792"/>
    </location>
</feature>
<dbReference type="Gene3D" id="2.30.42.10">
    <property type="match status" value="3"/>
</dbReference>
<dbReference type="GeneTree" id="ENSGT00940000160036"/>
<dbReference type="InterPro" id="IPR027417">
    <property type="entry name" value="P-loop_NTPase"/>
</dbReference>
<dbReference type="PRINTS" id="PR01597">
    <property type="entry name" value="ZONOCCLUDNS"/>
</dbReference>
<feature type="region of interest" description="Disordered" evidence="11">
    <location>
        <begin position="1004"/>
        <end position="1031"/>
    </location>
</feature>